<accession>A0A3E2VFV5</accession>
<dbReference type="RefSeq" id="WP_181968933.1">
    <property type="nucleotide sequence ID" value="NZ_QVEV01000056.1"/>
</dbReference>
<evidence type="ECO:0000313" key="2">
    <source>
        <dbReference type="Proteomes" id="UP000260025"/>
    </source>
</evidence>
<dbReference type="AlphaFoldDB" id="A0A3E2VFV5"/>
<proteinExistence type="predicted"/>
<feature type="non-terminal residue" evidence="1">
    <location>
        <position position="1"/>
    </location>
</feature>
<evidence type="ECO:0000313" key="1">
    <source>
        <dbReference type="EMBL" id="RGC09510.1"/>
    </source>
</evidence>
<organism evidence="1 2">
    <name type="scientific">Clostridium innocuum</name>
    <dbReference type="NCBI Taxonomy" id="1522"/>
    <lineage>
        <taxon>Bacteria</taxon>
        <taxon>Bacillati</taxon>
        <taxon>Bacillota</taxon>
        <taxon>Clostridia</taxon>
        <taxon>Eubacteriales</taxon>
        <taxon>Clostridiaceae</taxon>
        <taxon>Clostridium</taxon>
    </lineage>
</organism>
<gene>
    <name evidence="1" type="ORF">DXA38_20880</name>
</gene>
<protein>
    <submittedName>
        <fullName evidence="1">Uncharacterized protein</fullName>
    </submittedName>
</protein>
<name>A0A3E2VFV5_CLOIN</name>
<feature type="non-terminal residue" evidence="1">
    <location>
        <position position="93"/>
    </location>
</feature>
<comment type="caution">
    <text evidence="1">The sequence shown here is derived from an EMBL/GenBank/DDBJ whole genome shotgun (WGS) entry which is preliminary data.</text>
</comment>
<dbReference type="Proteomes" id="UP000260025">
    <property type="component" value="Unassembled WGS sequence"/>
</dbReference>
<sequence length="93" mass="10348">IGIGVPASWDHAYGVYQYSVEQRDLVYVRKDLQIDEENIIEVRMAPGKDYVFSQRSLPVEEKSLNTWVSGLVGGSRRVDQKLALGSTAMFAAA</sequence>
<reference evidence="1 2" key="1">
    <citation type="submission" date="2018-08" db="EMBL/GenBank/DDBJ databases">
        <title>A genome reference for cultivated species of the human gut microbiota.</title>
        <authorList>
            <person name="Zou Y."/>
            <person name="Xue W."/>
            <person name="Luo G."/>
        </authorList>
    </citation>
    <scope>NUCLEOTIDE SEQUENCE [LARGE SCALE GENOMIC DNA]</scope>
    <source>
        <strain evidence="1 2">OF01-2LB</strain>
    </source>
</reference>
<dbReference type="EMBL" id="QVEV01000056">
    <property type="protein sequence ID" value="RGC09510.1"/>
    <property type="molecule type" value="Genomic_DNA"/>
</dbReference>